<evidence type="ECO:0000313" key="6">
    <source>
        <dbReference type="EMBL" id="RVX14430.1"/>
    </source>
</evidence>
<accession>A0A438JZP5</accession>
<dbReference type="EMBL" id="QGNW01000021">
    <property type="protein sequence ID" value="RVX14430.1"/>
    <property type="molecule type" value="Genomic_DNA"/>
</dbReference>
<dbReference type="InterPro" id="IPR009447">
    <property type="entry name" value="PIGW/GWT1"/>
</dbReference>
<comment type="caution">
    <text evidence="6">The sequence shown here is derived from an EMBL/GenBank/DDBJ whole genome shotgun (WGS) entry which is preliminary data.</text>
</comment>
<evidence type="ECO:0000256" key="4">
    <source>
        <dbReference type="ARBA" id="ARBA00023136"/>
    </source>
</evidence>
<feature type="transmembrane region" description="Helical" evidence="5">
    <location>
        <begin position="63"/>
        <end position="80"/>
    </location>
</feature>
<evidence type="ECO:0000256" key="2">
    <source>
        <dbReference type="ARBA" id="ARBA00022692"/>
    </source>
</evidence>
<protein>
    <submittedName>
        <fullName evidence="6">Uncharacterized protein</fullName>
    </submittedName>
</protein>
<name>A0A438JZP5_VITVI</name>
<dbReference type="GO" id="GO:0008374">
    <property type="term" value="F:O-acyltransferase activity"/>
    <property type="evidence" value="ECO:0007669"/>
    <property type="project" value="UniProtKB-ARBA"/>
</dbReference>
<keyword evidence="4 5" id="KW-0472">Membrane</keyword>
<reference evidence="6 7" key="1">
    <citation type="journal article" date="2018" name="PLoS Genet.">
        <title>Population sequencing reveals clonal diversity and ancestral inbreeding in the grapevine cultivar Chardonnay.</title>
        <authorList>
            <person name="Roach M.J."/>
            <person name="Johnson D.L."/>
            <person name="Bohlmann J."/>
            <person name="van Vuuren H.J."/>
            <person name="Jones S.J."/>
            <person name="Pretorius I.S."/>
            <person name="Schmidt S.A."/>
            <person name="Borneman A.R."/>
        </authorList>
    </citation>
    <scope>NUCLEOTIDE SEQUENCE [LARGE SCALE GENOMIC DNA]</scope>
    <source>
        <strain evidence="7">cv. Chardonnay</strain>
        <tissue evidence="6">Leaf</tissue>
    </source>
</reference>
<keyword evidence="2 5" id="KW-0812">Transmembrane</keyword>
<proteinExistence type="predicted"/>
<evidence type="ECO:0000313" key="7">
    <source>
        <dbReference type="Proteomes" id="UP000288805"/>
    </source>
</evidence>
<comment type="subcellular location">
    <subcellularLocation>
        <location evidence="1">Membrane</location>
        <topology evidence="1">Multi-pass membrane protein</topology>
    </subcellularLocation>
</comment>
<evidence type="ECO:0000256" key="5">
    <source>
        <dbReference type="SAM" id="Phobius"/>
    </source>
</evidence>
<dbReference type="AlphaFoldDB" id="A0A438JZP5"/>
<keyword evidence="3 5" id="KW-1133">Transmembrane helix</keyword>
<dbReference type="PANTHER" id="PTHR20661:SF0">
    <property type="entry name" value="PHOSPHATIDYLINOSITOL-GLYCAN BIOSYNTHESIS CLASS W PROTEIN"/>
    <property type="match status" value="1"/>
</dbReference>
<dbReference type="Pfam" id="PF06423">
    <property type="entry name" value="GWT1"/>
    <property type="match status" value="1"/>
</dbReference>
<dbReference type="GO" id="GO:0006506">
    <property type="term" value="P:GPI anchor biosynthetic process"/>
    <property type="evidence" value="ECO:0007669"/>
    <property type="project" value="InterPro"/>
</dbReference>
<organism evidence="6 7">
    <name type="scientific">Vitis vinifera</name>
    <name type="common">Grape</name>
    <dbReference type="NCBI Taxonomy" id="29760"/>
    <lineage>
        <taxon>Eukaryota</taxon>
        <taxon>Viridiplantae</taxon>
        <taxon>Streptophyta</taxon>
        <taxon>Embryophyta</taxon>
        <taxon>Tracheophyta</taxon>
        <taxon>Spermatophyta</taxon>
        <taxon>Magnoliopsida</taxon>
        <taxon>eudicotyledons</taxon>
        <taxon>Gunneridae</taxon>
        <taxon>Pentapetalae</taxon>
        <taxon>rosids</taxon>
        <taxon>Vitales</taxon>
        <taxon>Vitaceae</taxon>
        <taxon>Viteae</taxon>
        <taxon>Vitis</taxon>
    </lineage>
</organism>
<gene>
    <name evidence="6" type="primary">VvCHDp000388_0</name>
    <name evidence="6" type="ORF">CK203_017282</name>
</gene>
<dbReference type="PANTHER" id="PTHR20661">
    <property type="entry name" value="PHOSPHATIDYLINOSITOL-GLYCAN BIOSYNTHESIS CLASS W PROTEIN"/>
    <property type="match status" value="1"/>
</dbReference>
<evidence type="ECO:0000256" key="1">
    <source>
        <dbReference type="ARBA" id="ARBA00004141"/>
    </source>
</evidence>
<sequence>MGCIRLATESSYFLLLWVQIFVNGLFFFPGYWGIYLTGVQLGNYLFFGNHSTTMWRSNKWARTRVWILSLLFWLLTVFLDRHVERVSRRMCNLAYVTLVLAQNLQVIGGRSGAGCRMVGLSISVQKRRQMV</sequence>
<dbReference type="Proteomes" id="UP000288805">
    <property type="component" value="Unassembled WGS sequence"/>
</dbReference>
<feature type="transmembrane region" description="Helical" evidence="5">
    <location>
        <begin position="12"/>
        <end position="34"/>
    </location>
</feature>
<evidence type="ECO:0000256" key="3">
    <source>
        <dbReference type="ARBA" id="ARBA00022989"/>
    </source>
</evidence>
<dbReference type="GO" id="GO:0016020">
    <property type="term" value="C:membrane"/>
    <property type="evidence" value="ECO:0007669"/>
    <property type="project" value="UniProtKB-SubCell"/>
</dbReference>